<reference evidence="2 3" key="1">
    <citation type="journal article" date="2015" name="Genome Announc.">
        <title>Expanding the biotechnology potential of lactobacilli through comparative genomics of 213 strains and associated genera.</title>
        <authorList>
            <person name="Sun Z."/>
            <person name="Harris H.M."/>
            <person name="McCann A."/>
            <person name="Guo C."/>
            <person name="Argimon S."/>
            <person name="Zhang W."/>
            <person name="Yang X."/>
            <person name="Jeffery I.B."/>
            <person name="Cooney J.C."/>
            <person name="Kagawa T.F."/>
            <person name="Liu W."/>
            <person name="Song Y."/>
            <person name="Salvetti E."/>
            <person name="Wrobel A."/>
            <person name="Rasinkangas P."/>
            <person name="Parkhill J."/>
            <person name="Rea M.C."/>
            <person name="O'Sullivan O."/>
            <person name="Ritari J."/>
            <person name="Douillard F.P."/>
            <person name="Paul Ross R."/>
            <person name="Yang R."/>
            <person name="Briner A.E."/>
            <person name="Felis G.E."/>
            <person name="de Vos W.M."/>
            <person name="Barrangou R."/>
            <person name="Klaenhammer T.R."/>
            <person name="Caufield P.W."/>
            <person name="Cui Y."/>
            <person name="Zhang H."/>
            <person name="O'Toole P.W."/>
        </authorList>
    </citation>
    <scope>NUCLEOTIDE SEQUENCE [LARGE SCALE GENOMIC DNA]</scope>
    <source>
        <strain evidence="2 3">DSM 20505</strain>
    </source>
</reference>
<dbReference type="AlphaFoldDB" id="A0A0R1ZJA0"/>
<dbReference type="Proteomes" id="UP000051679">
    <property type="component" value="Unassembled WGS sequence"/>
</dbReference>
<dbReference type="Pfam" id="PF00563">
    <property type="entry name" value="EAL"/>
    <property type="match status" value="1"/>
</dbReference>
<dbReference type="GO" id="GO:0071111">
    <property type="term" value="F:cyclic-guanylate-specific phosphodiesterase activity"/>
    <property type="evidence" value="ECO:0007669"/>
    <property type="project" value="InterPro"/>
</dbReference>
<dbReference type="STRING" id="1291052.FC18_GL000340"/>
<protein>
    <submittedName>
        <fullName evidence="2">C-di-GMP-specific phosphodiesterase</fullName>
    </submittedName>
</protein>
<name>A0A0R1ZJA0_9LACO</name>
<dbReference type="PATRIC" id="fig|1291052.5.peg.351"/>
<evidence type="ECO:0000313" key="3">
    <source>
        <dbReference type="Proteomes" id="UP000051679"/>
    </source>
</evidence>
<dbReference type="InterPro" id="IPR001633">
    <property type="entry name" value="EAL_dom"/>
</dbReference>
<keyword evidence="3" id="KW-1185">Reference proteome</keyword>
<dbReference type="EMBL" id="AYYO01000055">
    <property type="protein sequence ID" value="KRM54533.1"/>
    <property type="molecule type" value="Genomic_DNA"/>
</dbReference>
<dbReference type="InterPro" id="IPR035919">
    <property type="entry name" value="EAL_sf"/>
</dbReference>
<dbReference type="InterPro" id="IPR050706">
    <property type="entry name" value="Cyclic-di-GMP_PDE-like"/>
</dbReference>
<dbReference type="PANTHER" id="PTHR33121">
    <property type="entry name" value="CYCLIC DI-GMP PHOSPHODIESTERASE PDEF"/>
    <property type="match status" value="1"/>
</dbReference>
<sequence length="236" mass="26830">MEAAVMLRFYGQPKFKIMNDGMTRVGYELFIRELQDNRWVLPADFTACTPDQLEQLLMQTIAALPAGIELISFNLEQSQFIDDRFIEMVKRVQATTAIKIFTELTERTSPNVSTAQLRAAAAKFHAANLLVCIDDVGTGDNTPDMVVALDEYIDEYKFALQNFRPFNRISEITATINFWYKMAADRGKMLAIEGLENESDYDTIKQYYPCDVIQGYYTGKPELLQVAADMPSNLID</sequence>
<organism evidence="2 3">
    <name type="scientific">Lacticaseibacillus sharpeae JCM 1186 = DSM 20505</name>
    <dbReference type="NCBI Taxonomy" id="1291052"/>
    <lineage>
        <taxon>Bacteria</taxon>
        <taxon>Bacillati</taxon>
        <taxon>Bacillota</taxon>
        <taxon>Bacilli</taxon>
        <taxon>Lactobacillales</taxon>
        <taxon>Lactobacillaceae</taxon>
        <taxon>Lacticaseibacillus</taxon>
    </lineage>
</organism>
<evidence type="ECO:0000259" key="1">
    <source>
        <dbReference type="PROSITE" id="PS50883"/>
    </source>
</evidence>
<feature type="domain" description="EAL" evidence="1">
    <location>
        <begin position="1"/>
        <end position="235"/>
    </location>
</feature>
<dbReference type="SMART" id="SM00052">
    <property type="entry name" value="EAL"/>
    <property type="match status" value="1"/>
</dbReference>
<evidence type="ECO:0000313" key="2">
    <source>
        <dbReference type="EMBL" id="KRM54533.1"/>
    </source>
</evidence>
<dbReference type="PANTHER" id="PTHR33121:SF70">
    <property type="entry name" value="SIGNALING PROTEIN YKOW"/>
    <property type="match status" value="1"/>
</dbReference>
<comment type="caution">
    <text evidence="2">The sequence shown here is derived from an EMBL/GenBank/DDBJ whole genome shotgun (WGS) entry which is preliminary data.</text>
</comment>
<dbReference type="PROSITE" id="PS50883">
    <property type="entry name" value="EAL"/>
    <property type="match status" value="1"/>
</dbReference>
<accession>A0A0R1ZJA0</accession>
<gene>
    <name evidence="2" type="ORF">FC18_GL000340</name>
</gene>
<dbReference type="SUPFAM" id="SSF141868">
    <property type="entry name" value="EAL domain-like"/>
    <property type="match status" value="1"/>
</dbReference>
<proteinExistence type="predicted"/>
<dbReference type="Gene3D" id="3.20.20.450">
    <property type="entry name" value="EAL domain"/>
    <property type="match status" value="1"/>
</dbReference>